<feature type="compositionally biased region" description="Polar residues" evidence="2">
    <location>
        <begin position="655"/>
        <end position="665"/>
    </location>
</feature>
<dbReference type="Gene3D" id="2.60.200.20">
    <property type="match status" value="1"/>
</dbReference>
<dbReference type="SUPFAM" id="SSF49879">
    <property type="entry name" value="SMAD/FHA domain"/>
    <property type="match status" value="1"/>
</dbReference>
<feature type="compositionally biased region" description="Acidic residues" evidence="2">
    <location>
        <begin position="576"/>
        <end position="587"/>
    </location>
</feature>
<dbReference type="EMBL" id="UYJE01005266">
    <property type="protein sequence ID" value="VDI35674.1"/>
    <property type="molecule type" value="Genomic_DNA"/>
</dbReference>
<feature type="region of interest" description="Disordered" evidence="2">
    <location>
        <begin position="554"/>
        <end position="733"/>
    </location>
</feature>
<dbReference type="SMART" id="SM00240">
    <property type="entry name" value="FHA"/>
    <property type="match status" value="1"/>
</dbReference>
<dbReference type="PROSITE" id="PS50006">
    <property type="entry name" value="FHA_DOMAIN"/>
    <property type="match status" value="1"/>
</dbReference>
<sequence>MAEENVGDMSKTANGELGTQFETSGDEKQPEKNTVPVEMAETHTFKVPGIVTSKQNEIATSTIEPNNGTTEAIDKTDDKGTIPNKLSLLSPAEQLKETSTPIPYKEPSWGGISNDKYSLEVLKNGVIIDKIDLGKSFYVFGRLQSCDVTMEHPSLSRHHAVLQFSKIKSEKQNIGWYLYDLDSTHGTWINKNRVYANRYYRVHVGHVLKFGGSSRLYILQGPGEDQEEESDLSVTALKEQRERQTKEAEVLRHADMAAQEKKLDAIRKKEDDGGCSWGMADDAIEDEGTNAPSEEIKLENEDLYVDDPKKALKGFYEREGYEEPEYIVTDGGSGKYKCAVELPVDGPNGEPVIAEAIVSGKKKEAVLQCALEGCRILDRMNLLRASTHESRKRKQKNWEDDDFYDSDEDLYLDRTGDIEKKRRQRMKKAGKEEQKTETYKSLVEKHDIITKEIQEIEAKLEKAKSDAAAMDNDDLDALDAYMMAIKSGVMDTKTKMALKRQLMELKQEEMKIRKLVNIAKPASLPELISPQIVPKAPGVQIKLPVIGKIKSLKTQKRPLVPSRPVKEIKETGEKDFIEEEEEDEDEEPSGKVPREDPSSRLQGDADDIKTMKDKSQYSFQKDNKTKQNDREQEAMDISQESKEEVAARLKDPSSGGDNSKFTNMGDNDMNALQSKQKQTKDKQKKKYPKQKPVNTEGKITGDYNSTDPDYATWVPPSDQSGDGKTSLNAKLGY</sequence>
<dbReference type="Pfam" id="PF00498">
    <property type="entry name" value="FHA"/>
    <property type="match status" value="1"/>
</dbReference>
<feature type="compositionally biased region" description="Basic and acidic residues" evidence="2">
    <location>
        <begin position="588"/>
        <end position="598"/>
    </location>
</feature>
<feature type="domain" description="FHA" evidence="3">
    <location>
        <begin position="138"/>
        <end position="194"/>
    </location>
</feature>
<evidence type="ECO:0000313" key="5">
    <source>
        <dbReference type="Proteomes" id="UP000596742"/>
    </source>
</evidence>
<evidence type="ECO:0000256" key="2">
    <source>
        <dbReference type="SAM" id="MobiDB-lite"/>
    </source>
</evidence>
<protein>
    <recommendedName>
        <fullName evidence="3">FHA domain-containing protein</fullName>
    </recommendedName>
</protein>
<dbReference type="AlphaFoldDB" id="A0A8B6EJA8"/>
<feature type="coiled-coil region" evidence="1">
    <location>
        <begin position="439"/>
        <end position="515"/>
    </location>
</feature>
<accession>A0A8B6EJA8</accession>
<gene>
    <name evidence="4" type="ORF">MGAL_10B010844</name>
</gene>
<feature type="compositionally biased region" description="Polar residues" evidence="2">
    <location>
        <begin position="717"/>
        <end position="733"/>
    </location>
</feature>
<reference evidence="4" key="1">
    <citation type="submission" date="2018-11" db="EMBL/GenBank/DDBJ databases">
        <authorList>
            <person name="Alioto T."/>
            <person name="Alioto T."/>
        </authorList>
    </citation>
    <scope>NUCLEOTIDE SEQUENCE</scope>
</reference>
<dbReference type="CDD" id="cd19856">
    <property type="entry name" value="DSRM_Kanadaptin"/>
    <property type="match status" value="1"/>
</dbReference>
<dbReference type="OrthoDB" id="433755at2759"/>
<dbReference type="InterPro" id="IPR000253">
    <property type="entry name" value="FHA_dom"/>
</dbReference>
<feature type="compositionally biased region" description="Basic and acidic residues" evidence="2">
    <location>
        <begin position="606"/>
        <end position="651"/>
    </location>
</feature>
<feature type="compositionally biased region" description="Basic and acidic residues" evidence="2">
    <location>
        <begin position="564"/>
        <end position="575"/>
    </location>
</feature>
<keyword evidence="5" id="KW-1185">Reference proteome</keyword>
<evidence type="ECO:0000256" key="1">
    <source>
        <dbReference type="SAM" id="Coils"/>
    </source>
</evidence>
<dbReference type="Proteomes" id="UP000596742">
    <property type="component" value="Unassembled WGS sequence"/>
</dbReference>
<evidence type="ECO:0000259" key="3">
    <source>
        <dbReference type="PROSITE" id="PS50006"/>
    </source>
</evidence>
<evidence type="ECO:0000313" key="4">
    <source>
        <dbReference type="EMBL" id="VDI35674.1"/>
    </source>
</evidence>
<organism evidence="4 5">
    <name type="scientific">Mytilus galloprovincialis</name>
    <name type="common">Mediterranean mussel</name>
    <dbReference type="NCBI Taxonomy" id="29158"/>
    <lineage>
        <taxon>Eukaryota</taxon>
        <taxon>Metazoa</taxon>
        <taxon>Spiralia</taxon>
        <taxon>Lophotrochozoa</taxon>
        <taxon>Mollusca</taxon>
        <taxon>Bivalvia</taxon>
        <taxon>Autobranchia</taxon>
        <taxon>Pteriomorphia</taxon>
        <taxon>Mytilida</taxon>
        <taxon>Mytiloidea</taxon>
        <taxon>Mytilidae</taxon>
        <taxon>Mytilinae</taxon>
        <taxon>Mytilus</taxon>
    </lineage>
</organism>
<dbReference type="InterPro" id="IPR050923">
    <property type="entry name" value="Cell_Proc_Reg/RNA_Proc"/>
</dbReference>
<dbReference type="CDD" id="cd22677">
    <property type="entry name" value="FHA_Kanadaptin"/>
    <property type="match status" value="1"/>
</dbReference>
<dbReference type="PANTHER" id="PTHR23308">
    <property type="entry name" value="NUCLEAR INHIBITOR OF PROTEIN PHOSPHATASE-1"/>
    <property type="match status" value="1"/>
</dbReference>
<dbReference type="InterPro" id="IPR008984">
    <property type="entry name" value="SMAD_FHA_dom_sf"/>
</dbReference>
<feature type="region of interest" description="Disordered" evidence="2">
    <location>
        <begin position="1"/>
        <end position="34"/>
    </location>
</feature>
<comment type="caution">
    <text evidence="4">The sequence shown here is derived from an EMBL/GenBank/DDBJ whole genome shotgun (WGS) entry which is preliminary data.</text>
</comment>
<proteinExistence type="predicted"/>
<name>A0A8B6EJA8_MYTGA</name>
<keyword evidence="1" id="KW-0175">Coiled coil</keyword>